<sequence>MGSVDHPVVAIQAAYGTGKTVVGALLAGRLANPRHLIVATATTNTAVAQFTDTLLKLSDFRHLNILRFVSDSALADGAPTTEADLHVILKGLSTNYGDRLWAGEQSLCDTYARGRELMETMIFHPDRTLSLTDEERDEYRIADQEISDATEEAVAIVFRVRRPSVVFMTTSSLLNSPSRSGISKAHPLAYHVIIGDEASQIPEPAFVAMATRFPYARHVYTGDVNQLESHVRCPSPTSDASSKAALFGAKGVTELLLHKRVPLAPLTTTFMMHPALNDLPNRLFYDGSPVSDTEAANRHLLLGNCRTSKPRVLSVFVDTVGTSRCSPSGSRFNEGEAQTCRDIVQALMVKQIPAPSIAVITFYKEQFCRMEQYTAQQRISLYTVDSVQGRQIDMPASGEFLDDKLRLVIRYRHGQFVLGCVKALEELPIWARLLQWAREQDVIVSPVTLPDLLY</sequence>
<dbReference type="PANTHER" id="PTHR43788:SF16">
    <property type="entry name" value="HELICASE WITH ZINC FINGER 2"/>
    <property type="match status" value="1"/>
</dbReference>
<keyword evidence="4" id="KW-0067">ATP-binding</keyword>
<evidence type="ECO:0000256" key="3">
    <source>
        <dbReference type="ARBA" id="ARBA00022806"/>
    </source>
</evidence>
<accession>A0A0C2CRN4</accession>
<dbReference type="Gene3D" id="3.40.50.300">
    <property type="entry name" value="P-loop containing nucleotide triphosphate hydrolases"/>
    <property type="match status" value="2"/>
</dbReference>
<dbReference type="PANTHER" id="PTHR43788">
    <property type="entry name" value="DNA2/NAM7 HELICASE FAMILY MEMBER"/>
    <property type="match status" value="1"/>
</dbReference>
<keyword evidence="7" id="KW-1185">Reference proteome</keyword>
<dbReference type="InterPro" id="IPR050534">
    <property type="entry name" value="Coronavir_polyprotein_1ab"/>
</dbReference>
<evidence type="ECO:0000313" key="6">
    <source>
        <dbReference type="EMBL" id="KIH52452.1"/>
    </source>
</evidence>
<evidence type="ECO:0000256" key="4">
    <source>
        <dbReference type="ARBA" id="ARBA00022840"/>
    </source>
</evidence>
<reference evidence="6 7" key="1">
    <citation type="submission" date="2013-12" db="EMBL/GenBank/DDBJ databases">
        <title>Draft genome of the parsitic nematode Ancylostoma duodenale.</title>
        <authorList>
            <person name="Mitreva M."/>
        </authorList>
    </citation>
    <scope>NUCLEOTIDE SEQUENCE [LARGE SCALE GENOMIC DNA]</scope>
    <source>
        <strain evidence="6 7">Zhejiang</strain>
    </source>
</reference>
<organism evidence="6 7">
    <name type="scientific">Ancylostoma duodenale</name>
    <dbReference type="NCBI Taxonomy" id="51022"/>
    <lineage>
        <taxon>Eukaryota</taxon>
        <taxon>Metazoa</taxon>
        <taxon>Ecdysozoa</taxon>
        <taxon>Nematoda</taxon>
        <taxon>Chromadorea</taxon>
        <taxon>Rhabditida</taxon>
        <taxon>Rhabditina</taxon>
        <taxon>Rhabditomorpha</taxon>
        <taxon>Strongyloidea</taxon>
        <taxon>Ancylostomatidae</taxon>
        <taxon>Ancylostomatinae</taxon>
        <taxon>Ancylostoma</taxon>
    </lineage>
</organism>
<protein>
    <recommendedName>
        <fullName evidence="5">DNA2/NAM7 helicase-like C-terminal domain-containing protein</fullName>
    </recommendedName>
</protein>
<keyword evidence="2" id="KW-0378">Hydrolase</keyword>
<evidence type="ECO:0000256" key="2">
    <source>
        <dbReference type="ARBA" id="ARBA00022801"/>
    </source>
</evidence>
<feature type="domain" description="DNA2/NAM7 helicase-like C-terminal" evidence="5">
    <location>
        <begin position="261"/>
        <end position="393"/>
    </location>
</feature>
<dbReference type="GO" id="GO:0005524">
    <property type="term" value="F:ATP binding"/>
    <property type="evidence" value="ECO:0007669"/>
    <property type="project" value="UniProtKB-KW"/>
</dbReference>
<evidence type="ECO:0000256" key="1">
    <source>
        <dbReference type="ARBA" id="ARBA00022741"/>
    </source>
</evidence>
<dbReference type="Pfam" id="PF13087">
    <property type="entry name" value="AAA_12"/>
    <property type="match status" value="1"/>
</dbReference>
<evidence type="ECO:0000259" key="5">
    <source>
        <dbReference type="Pfam" id="PF13087"/>
    </source>
</evidence>
<dbReference type="GO" id="GO:0043139">
    <property type="term" value="F:5'-3' DNA helicase activity"/>
    <property type="evidence" value="ECO:0007669"/>
    <property type="project" value="TreeGrafter"/>
</dbReference>
<dbReference type="InterPro" id="IPR027417">
    <property type="entry name" value="P-loop_NTPase"/>
</dbReference>
<dbReference type="OrthoDB" id="5851052at2759"/>
<dbReference type="InterPro" id="IPR047187">
    <property type="entry name" value="SF1_C_Upf1"/>
</dbReference>
<dbReference type="SUPFAM" id="SSF52540">
    <property type="entry name" value="P-loop containing nucleoside triphosphate hydrolases"/>
    <property type="match status" value="1"/>
</dbReference>
<evidence type="ECO:0000313" key="7">
    <source>
        <dbReference type="Proteomes" id="UP000054047"/>
    </source>
</evidence>
<keyword evidence="3" id="KW-0347">Helicase</keyword>
<gene>
    <name evidence="6" type="ORF">ANCDUO_17446</name>
</gene>
<dbReference type="EMBL" id="KN743614">
    <property type="protein sequence ID" value="KIH52452.1"/>
    <property type="molecule type" value="Genomic_DNA"/>
</dbReference>
<proteinExistence type="predicted"/>
<dbReference type="Proteomes" id="UP000054047">
    <property type="component" value="Unassembled WGS sequence"/>
</dbReference>
<dbReference type="InterPro" id="IPR041679">
    <property type="entry name" value="DNA2/NAM7-like_C"/>
</dbReference>
<keyword evidence="1" id="KW-0547">Nucleotide-binding</keyword>
<dbReference type="GO" id="GO:0016787">
    <property type="term" value="F:hydrolase activity"/>
    <property type="evidence" value="ECO:0007669"/>
    <property type="project" value="UniProtKB-KW"/>
</dbReference>
<dbReference type="AlphaFoldDB" id="A0A0C2CRN4"/>
<dbReference type="CDD" id="cd18808">
    <property type="entry name" value="SF1_C_Upf1"/>
    <property type="match status" value="1"/>
</dbReference>
<name>A0A0C2CRN4_9BILA</name>